<evidence type="ECO:0000313" key="2">
    <source>
        <dbReference type="EMBL" id="BAR60595.1"/>
    </source>
</evidence>
<sequence>MNTPGNTFDIAVEPAFDFLSADYAELFDHSAATAFQHPLWLHSLYSRLASHAGATPLVVVVRYRATRALAMVLPLLRIRRGPIRTVEFADLRVSDYLAPVCSPTVFSELLGDAEACARIRRLVRPFDLLRMTKLPDGRLPIESLLAAPRRVAMDTNAYATVLVAPFEQWRASAMDRSYQKELAKKYRQLQKKGALSFSCCSDGAAVLEALDVMRKFRGPRFQAQGDGDLLQRPAYYDFYSDVAVRGLGSLARLYAMKMDGEVIAAVLGLHHRDSFLVIMSAFDIAGYKSQSLGALMFEQVAKDCIERGDQMLDFTIGDEPYKKLFGAQASPMWAVTQAGSTTGAISLFALKQAPWLKLAAKRISEVRLSPTRTSTPTR</sequence>
<protein>
    <recommendedName>
        <fullName evidence="1">BioF2-like acetyltransferase domain-containing protein</fullName>
    </recommendedName>
</protein>
<evidence type="ECO:0000313" key="3">
    <source>
        <dbReference type="Proteomes" id="UP000063308"/>
    </source>
</evidence>
<name>A0A0E3VWB0_9BRAD</name>
<evidence type="ECO:0000259" key="1">
    <source>
        <dbReference type="Pfam" id="PF13480"/>
    </source>
</evidence>
<dbReference type="EMBL" id="AP014685">
    <property type="protein sequence ID" value="BAR60595.1"/>
    <property type="molecule type" value="Genomic_DNA"/>
</dbReference>
<accession>A0A0E3VWB0</accession>
<dbReference type="AlphaFoldDB" id="A0A0E3VWB0"/>
<organism evidence="2 3">
    <name type="scientific">Bradyrhizobium diazoefficiens</name>
    <dbReference type="NCBI Taxonomy" id="1355477"/>
    <lineage>
        <taxon>Bacteria</taxon>
        <taxon>Pseudomonadati</taxon>
        <taxon>Pseudomonadota</taxon>
        <taxon>Alphaproteobacteria</taxon>
        <taxon>Hyphomicrobiales</taxon>
        <taxon>Nitrobacteraceae</taxon>
        <taxon>Bradyrhizobium</taxon>
    </lineage>
</organism>
<reference evidence="2 3" key="1">
    <citation type="submission" date="2014-11" db="EMBL/GenBank/DDBJ databases">
        <title>Symbiosis island explosion on the genome of extra-slow-growing strains of soybean bradyrhizobia with massive insertion sequences.</title>
        <authorList>
            <person name="Iida T."/>
            <person name="Minamisawa K."/>
        </authorList>
    </citation>
    <scope>NUCLEOTIDE SEQUENCE [LARGE SCALE GENOMIC DNA]</scope>
    <source>
        <strain evidence="2 3">NK6</strain>
    </source>
</reference>
<dbReference type="InterPro" id="IPR038740">
    <property type="entry name" value="BioF2-like_GNAT_dom"/>
</dbReference>
<dbReference type="SUPFAM" id="SSF55729">
    <property type="entry name" value="Acyl-CoA N-acyltransferases (Nat)"/>
    <property type="match status" value="1"/>
</dbReference>
<proteinExistence type="predicted"/>
<dbReference type="Gene3D" id="3.40.630.30">
    <property type="match status" value="1"/>
</dbReference>
<dbReference type="Proteomes" id="UP000063308">
    <property type="component" value="Chromosome"/>
</dbReference>
<feature type="domain" description="BioF2-like acetyltransferase" evidence="1">
    <location>
        <begin position="177"/>
        <end position="323"/>
    </location>
</feature>
<dbReference type="GeneID" id="46490398"/>
<dbReference type="InterPro" id="IPR016181">
    <property type="entry name" value="Acyl_CoA_acyltransferase"/>
</dbReference>
<dbReference type="RefSeq" id="WP_011086149.1">
    <property type="nucleotide sequence ID" value="NZ_AJQI01000160.1"/>
</dbReference>
<dbReference type="Pfam" id="PF13480">
    <property type="entry name" value="Acetyltransf_6"/>
    <property type="match status" value="1"/>
</dbReference>
<dbReference type="OMA" id="AGGYDYK"/>
<gene>
    <name evidence="2" type="ORF">NK6_7444</name>
</gene>